<gene>
    <name evidence="4" type="ORF">M422DRAFT_69735</name>
</gene>
<dbReference type="AlphaFoldDB" id="A0A0C9V3K2"/>
<dbReference type="GO" id="GO:0003729">
    <property type="term" value="F:mRNA binding"/>
    <property type="evidence" value="ECO:0007669"/>
    <property type="project" value="TreeGrafter"/>
</dbReference>
<dbReference type="SMART" id="SM00360">
    <property type="entry name" value="RRM"/>
    <property type="match status" value="2"/>
</dbReference>
<dbReference type="CDD" id="cd00590">
    <property type="entry name" value="RRM_SF"/>
    <property type="match status" value="1"/>
</dbReference>
<dbReference type="PROSITE" id="PS50102">
    <property type="entry name" value="RRM"/>
    <property type="match status" value="2"/>
</dbReference>
<dbReference type="Pfam" id="PF00076">
    <property type="entry name" value="RRM_1"/>
    <property type="match status" value="1"/>
</dbReference>
<dbReference type="EMBL" id="KN837179">
    <property type="protein sequence ID" value="KIJ36322.1"/>
    <property type="molecule type" value="Genomic_DNA"/>
</dbReference>
<evidence type="ECO:0000256" key="2">
    <source>
        <dbReference type="PROSITE-ProRule" id="PRU00176"/>
    </source>
</evidence>
<evidence type="ECO:0000259" key="3">
    <source>
        <dbReference type="PROSITE" id="PS50102"/>
    </source>
</evidence>
<organism evidence="4 5">
    <name type="scientific">Sphaerobolus stellatus (strain SS14)</name>
    <dbReference type="NCBI Taxonomy" id="990650"/>
    <lineage>
        <taxon>Eukaryota</taxon>
        <taxon>Fungi</taxon>
        <taxon>Dikarya</taxon>
        <taxon>Basidiomycota</taxon>
        <taxon>Agaricomycotina</taxon>
        <taxon>Agaricomycetes</taxon>
        <taxon>Phallomycetidae</taxon>
        <taxon>Geastrales</taxon>
        <taxon>Sphaerobolaceae</taxon>
        <taxon>Sphaerobolus</taxon>
    </lineage>
</organism>
<dbReference type="PANTHER" id="PTHR48025:SF1">
    <property type="entry name" value="RRM DOMAIN-CONTAINING PROTEIN"/>
    <property type="match status" value="1"/>
</dbReference>
<dbReference type="PANTHER" id="PTHR48025">
    <property type="entry name" value="OS02G0815200 PROTEIN"/>
    <property type="match status" value="1"/>
</dbReference>
<dbReference type="InterPro" id="IPR000504">
    <property type="entry name" value="RRM_dom"/>
</dbReference>
<evidence type="ECO:0000313" key="4">
    <source>
        <dbReference type="EMBL" id="KIJ36322.1"/>
    </source>
</evidence>
<dbReference type="Proteomes" id="UP000054279">
    <property type="component" value="Unassembled WGS sequence"/>
</dbReference>
<dbReference type="HOGENOM" id="CLU_051381_1_0_1"/>
<dbReference type="OrthoDB" id="6159137at2759"/>
<feature type="domain" description="RRM" evidence="3">
    <location>
        <begin position="236"/>
        <end position="326"/>
    </location>
</feature>
<keyword evidence="1 2" id="KW-0694">RNA-binding</keyword>
<evidence type="ECO:0000256" key="1">
    <source>
        <dbReference type="ARBA" id="ARBA00022884"/>
    </source>
</evidence>
<accession>A0A0C9V3K2</accession>
<feature type="domain" description="RRM" evidence="3">
    <location>
        <begin position="113"/>
        <end position="190"/>
    </location>
</feature>
<reference evidence="4 5" key="1">
    <citation type="submission" date="2014-06" db="EMBL/GenBank/DDBJ databases">
        <title>Evolutionary Origins and Diversification of the Mycorrhizal Mutualists.</title>
        <authorList>
            <consortium name="DOE Joint Genome Institute"/>
            <consortium name="Mycorrhizal Genomics Consortium"/>
            <person name="Kohler A."/>
            <person name="Kuo A."/>
            <person name="Nagy L.G."/>
            <person name="Floudas D."/>
            <person name="Copeland A."/>
            <person name="Barry K.W."/>
            <person name="Cichocki N."/>
            <person name="Veneault-Fourrey C."/>
            <person name="LaButti K."/>
            <person name="Lindquist E.A."/>
            <person name="Lipzen A."/>
            <person name="Lundell T."/>
            <person name="Morin E."/>
            <person name="Murat C."/>
            <person name="Riley R."/>
            <person name="Ohm R."/>
            <person name="Sun H."/>
            <person name="Tunlid A."/>
            <person name="Henrissat B."/>
            <person name="Grigoriev I.V."/>
            <person name="Hibbett D.S."/>
            <person name="Martin F."/>
        </authorList>
    </citation>
    <scope>NUCLEOTIDE SEQUENCE [LARGE SCALE GENOMIC DNA]</scope>
    <source>
        <strain evidence="4 5">SS14</strain>
    </source>
</reference>
<name>A0A0C9V3K2_SPHS4</name>
<dbReference type="Gene3D" id="3.30.70.330">
    <property type="match status" value="2"/>
</dbReference>
<dbReference type="InterPro" id="IPR035979">
    <property type="entry name" value="RBD_domain_sf"/>
</dbReference>
<sequence length="456" mass="50736">MEFKNVSGLEWTVRVDCHGTMPQQFNAQDVSNFLYTHAGCTVLHATEQLEDGKKWIRLGFGDEDTQRKAVCMTGFPIGGATLEVTPLSKMSNSLTTKPKIRSFSKKRGPDTRRNLYVLNLPHDLPEQAYHDLFLPHGTPTHTVLLKTYDSCSRRRGFVVMSKHEEAQQVIKWLDGFCLRGFQLRVTWANIDRSNGFLSGYDRTNLSPMAESPTMLSPSISSTSITQRNPISSMDVHTIVASNIPSSVFPKTEIDILFKPFGHIQNIEVITPHSAPNHLLANLAPTSPIAQTAIVTYMNANDAIAAKNTLHGQVYEGFTLAVGFVSNLGKDDLISSKSASFKPLAPSTNSAAYNYDRMPFMPLAAPEHTFRGLPVAAYDPMPYQYSPTFPIATLPHDSWMPYSPSMPQAPFTYQLSYPTTQAPIYYGENYPPHDSFRPKQPVNSLVAYLTHQAVTRG</sequence>
<dbReference type="InterPro" id="IPR050502">
    <property type="entry name" value="Euk_RNA-bind_prot"/>
</dbReference>
<proteinExistence type="predicted"/>
<protein>
    <submittedName>
        <fullName evidence="4">Unplaced genomic scaffold SPHSTscaffold_104, whole genome shotgun sequence</fullName>
    </submittedName>
</protein>
<keyword evidence="5" id="KW-1185">Reference proteome</keyword>
<dbReference type="InterPro" id="IPR012677">
    <property type="entry name" value="Nucleotide-bd_a/b_plait_sf"/>
</dbReference>
<dbReference type="SUPFAM" id="SSF54928">
    <property type="entry name" value="RNA-binding domain, RBD"/>
    <property type="match status" value="1"/>
</dbReference>
<dbReference type="GO" id="GO:0005634">
    <property type="term" value="C:nucleus"/>
    <property type="evidence" value="ECO:0007669"/>
    <property type="project" value="TreeGrafter"/>
</dbReference>
<evidence type="ECO:0000313" key="5">
    <source>
        <dbReference type="Proteomes" id="UP000054279"/>
    </source>
</evidence>